<reference evidence="1 2" key="1">
    <citation type="submission" date="2020-04" db="EMBL/GenBank/DDBJ databases">
        <authorList>
            <person name="De Canck E."/>
        </authorList>
    </citation>
    <scope>NUCLEOTIDE SEQUENCE [LARGE SCALE GENOMIC DNA]</scope>
    <source>
        <strain evidence="1 2">LMG 29542</strain>
    </source>
</reference>
<protein>
    <submittedName>
        <fullName evidence="1">Uncharacterized protein</fullName>
    </submittedName>
</protein>
<proteinExistence type="predicted"/>
<accession>A0A6J5F7L6</accession>
<dbReference type="EMBL" id="CADIKH010000193">
    <property type="protein sequence ID" value="CAB3774880.1"/>
    <property type="molecule type" value="Genomic_DNA"/>
</dbReference>
<evidence type="ECO:0000313" key="1">
    <source>
        <dbReference type="EMBL" id="CAB3774880.1"/>
    </source>
</evidence>
<dbReference type="AlphaFoldDB" id="A0A6J5F7L6"/>
<sequence length="92" mass="10719">MAVAKNELLWWQGPTYVRADRIARSLPARAWRRMSAGAGAKGERVYDWALTELWRLQMSAGERRFGHYLLVRRSPDEKQEHAFYGESEVKPV</sequence>
<gene>
    <name evidence="1" type="ORF">LMG29542_08262</name>
</gene>
<keyword evidence="2" id="KW-1185">Reference proteome</keyword>
<evidence type="ECO:0000313" key="2">
    <source>
        <dbReference type="Proteomes" id="UP000494363"/>
    </source>
</evidence>
<name>A0A6J5F7L6_9BURK</name>
<dbReference type="Proteomes" id="UP000494363">
    <property type="component" value="Unassembled WGS sequence"/>
</dbReference>
<organism evidence="1 2">
    <name type="scientific">Paraburkholderia humisilvae</name>
    <dbReference type="NCBI Taxonomy" id="627669"/>
    <lineage>
        <taxon>Bacteria</taxon>
        <taxon>Pseudomonadati</taxon>
        <taxon>Pseudomonadota</taxon>
        <taxon>Betaproteobacteria</taxon>
        <taxon>Burkholderiales</taxon>
        <taxon>Burkholderiaceae</taxon>
        <taxon>Paraburkholderia</taxon>
    </lineage>
</organism>